<keyword evidence="2" id="KW-0500">Molybdenum</keyword>
<dbReference type="InterPro" id="IPR014756">
    <property type="entry name" value="Ig_E-set"/>
</dbReference>
<dbReference type="PANTHER" id="PTHR19372:SF7">
    <property type="entry name" value="SULFITE OXIDASE, MITOCHONDRIAL"/>
    <property type="match status" value="1"/>
</dbReference>
<organism evidence="7 8">
    <name type="scientific">Nitrospira defluvii</name>
    <dbReference type="NCBI Taxonomy" id="330214"/>
    <lineage>
        <taxon>Bacteria</taxon>
        <taxon>Pseudomonadati</taxon>
        <taxon>Nitrospirota</taxon>
        <taxon>Nitrospiria</taxon>
        <taxon>Nitrospirales</taxon>
        <taxon>Nitrospiraceae</taxon>
        <taxon>Nitrospira</taxon>
    </lineage>
</organism>
<dbReference type="SUPFAM" id="SSF81296">
    <property type="entry name" value="E set domains"/>
    <property type="match status" value="1"/>
</dbReference>
<keyword evidence="3" id="KW-0479">Metal-binding</keyword>
<dbReference type="STRING" id="330214.NIDE3884"/>
<reference evidence="7 8" key="1">
    <citation type="journal article" date="2010" name="Proc. Natl. Acad. Sci. U.S.A.">
        <title>A Nitrospira metagenome illuminates the physiology and evolution of globally important nitrite-oxidizing bacteria.</title>
        <authorList>
            <person name="Lucker S."/>
            <person name="Wagner M."/>
            <person name="Maixner F."/>
            <person name="Pelletier E."/>
            <person name="Koch H."/>
            <person name="Vacherie B."/>
            <person name="Rattei T."/>
            <person name="Sinninghe Damste J."/>
            <person name="Spieck E."/>
            <person name="Le Paslier D."/>
            <person name="Daims H."/>
        </authorList>
    </citation>
    <scope>NUCLEOTIDE SEQUENCE [LARGE SCALE GENOMIC DNA]</scope>
</reference>
<dbReference type="InterPro" id="IPR000572">
    <property type="entry name" value="OxRdtase_Mopterin-bd_dom"/>
</dbReference>
<dbReference type="Pfam" id="PF00174">
    <property type="entry name" value="Oxidored_molyb"/>
    <property type="match status" value="1"/>
</dbReference>
<dbReference type="PRINTS" id="PR00407">
    <property type="entry name" value="EUMOPTERIN"/>
</dbReference>
<dbReference type="EMBL" id="FP929003">
    <property type="protein sequence ID" value="CBK43556.1"/>
    <property type="molecule type" value="Genomic_DNA"/>
</dbReference>
<sequence length="391" mass="42657">MFRREWLRTVLQGIGIGMVVGPGIPSIASAQASEAGQGTGPLTVRVTRPFDAETPVREFASWLTPNERFFTRSHFGPPPADSVKPDAWRLTVKGLVKEELTLNLKDLQQLEAVTLTAVLQCSGNGRAHHRPKVPGVQWERGAVGNAQWTGVRLRDVLQQAGVKPQGVHVQFQGADRPALATVPLFTRSIPLAKALHPDTLLAYEMNGRPLPLLHGAPLRVITPGWMAESCMKWLTEITVRVDETPGYYMQQAYRIPETAVRLSSGLPGSAMVPVEQMPVKSLIAAPAEGDTVRIGPVTIQGVAWAGEAPVVKVEVSCDDGKTWEQARLLGEGQPYAWRQWQFVWNARTPGPTAILCRATDAQGQEQPATSPWNPGGFLWNGWDRLSVTVAA</sequence>
<evidence type="ECO:0000313" key="8">
    <source>
        <dbReference type="Proteomes" id="UP000001660"/>
    </source>
</evidence>
<evidence type="ECO:0000259" key="6">
    <source>
        <dbReference type="Pfam" id="PF03404"/>
    </source>
</evidence>
<dbReference type="eggNOG" id="COG2041">
    <property type="taxonomic scope" value="Bacteria"/>
</dbReference>
<dbReference type="InterPro" id="IPR036374">
    <property type="entry name" value="OxRdtase_Mopterin-bd_sf"/>
</dbReference>
<dbReference type="GO" id="GO:0043546">
    <property type="term" value="F:molybdopterin cofactor binding"/>
    <property type="evidence" value="ECO:0007669"/>
    <property type="project" value="TreeGrafter"/>
</dbReference>
<dbReference type="GO" id="GO:0020037">
    <property type="term" value="F:heme binding"/>
    <property type="evidence" value="ECO:0007669"/>
    <property type="project" value="TreeGrafter"/>
</dbReference>
<name>D8PJI2_9BACT</name>
<dbReference type="SUPFAM" id="SSF56524">
    <property type="entry name" value="Oxidoreductase molybdopterin-binding domain"/>
    <property type="match status" value="1"/>
</dbReference>
<dbReference type="PANTHER" id="PTHR19372">
    <property type="entry name" value="SULFITE REDUCTASE"/>
    <property type="match status" value="1"/>
</dbReference>
<evidence type="ECO:0000256" key="2">
    <source>
        <dbReference type="ARBA" id="ARBA00022505"/>
    </source>
</evidence>
<dbReference type="GO" id="GO:0008482">
    <property type="term" value="F:sulfite oxidase activity"/>
    <property type="evidence" value="ECO:0007669"/>
    <property type="project" value="TreeGrafter"/>
</dbReference>
<keyword evidence="8" id="KW-1185">Reference proteome</keyword>
<dbReference type="CDD" id="cd02110">
    <property type="entry name" value="SO_family_Moco_dimer"/>
    <property type="match status" value="1"/>
</dbReference>
<keyword evidence="4 7" id="KW-0560">Oxidoreductase</keyword>
<gene>
    <name evidence="7" type="ORF">NIDE3884</name>
</gene>
<protein>
    <submittedName>
        <fullName evidence="7">Putative Sulfite:cytochrome c oxidoreductase, subunit A</fullName>
        <ecNumber evidence="7">1.8.2.1</ecNumber>
    </submittedName>
</protein>
<evidence type="ECO:0000313" key="7">
    <source>
        <dbReference type="EMBL" id="CBK43556.1"/>
    </source>
</evidence>
<dbReference type="Proteomes" id="UP000001660">
    <property type="component" value="Chromosome"/>
</dbReference>
<accession>D8PJI2</accession>
<dbReference type="InterPro" id="IPR008335">
    <property type="entry name" value="Mopterin_OxRdtase_euk"/>
</dbReference>
<dbReference type="GO" id="GO:0006790">
    <property type="term" value="P:sulfur compound metabolic process"/>
    <property type="evidence" value="ECO:0007669"/>
    <property type="project" value="TreeGrafter"/>
</dbReference>
<dbReference type="Gene3D" id="2.60.40.650">
    <property type="match status" value="1"/>
</dbReference>
<comment type="cofactor">
    <cofactor evidence="1">
        <name>Mo-molybdopterin</name>
        <dbReference type="ChEBI" id="CHEBI:71302"/>
    </cofactor>
</comment>
<dbReference type="Pfam" id="PF03404">
    <property type="entry name" value="Mo-co_dimer"/>
    <property type="match status" value="1"/>
</dbReference>
<feature type="domain" description="Moybdenum cofactor oxidoreductase dimerisation" evidence="6">
    <location>
        <begin position="275"/>
        <end position="388"/>
    </location>
</feature>
<dbReference type="Gene3D" id="3.90.420.10">
    <property type="entry name" value="Oxidoreductase, molybdopterin-binding domain"/>
    <property type="match status" value="1"/>
</dbReference>
<dbReference type="GO" id="GO:0030151">
    <property type="term" value="F:molybdenum ion binding"/>
    <property type="evidence" value="ECO:0007669"/>
    <property type="project" value="InterPro"/>
</dbReference>
<dbReference type="AlphaFoldDB" id="D8PJI2"/>
<evidence type="ECO:0000259" key="5">
    <source>
        <dbReference type="Pfam" id="PF00174"/>
    </source>
</evidence>
<dbReference type="EC" id="1.8.2.1" evidence="7"/>
<dbReference type="GO" id="GO:0050310">
    <property type="term" value="F:sulfite dehydrogenase activity"/>
    <property type="evidence" value="ECO:0007669"/>
    <property type="project" value="UniProtKB-EC"/>
</dbReference>
<dbReference type="HOGENOM" id="CLU_003827_5_5_0"/>
<proteinExistence type="predicted"/>
<evidence type="ECO:0000256" key="4">
    <source>
        <dbReference type="ARBA" id="ARBA00023002"/>
    </source>
</evidence>
<evidence type="ECO:0000256" key="1">
    <source>
        <dbReference type="ARBA" id="ARBA00001924"/>
    </source>
</evidence>
<feature type="domain" description="Oxidoreductase molybdopterin-binding" evidence="5">
    <location>
        <begin position="82"/>
        <end position="248"/>
    </location>
</feature>
<evidence type="ECO:0000256" key="3">
    <source>
        <dbReference type="ARBA" id="ARBA00022723"/>
    </source>
</evidence>
<dbReference type="InterPro" id="IPR005066">
    <property type="entry name" value="MoCF_OxRdtse_dimer"/>
</dbReference>
<dbReference type="KEGG" id="nde:NIDE3884"/>